<organism evidence="1 2">
    <name type="scientific">Sinorhizobium meliloti (strain SM11)</name>
    <dbReference type="NCBI Taxonomy" id="707241"/>
    <lineage>
        <taxon>Bacteria</taxon>
        <taxon>Pseudomonadati</taxon>
        <taxon>Pseudomonadota</taxon>
        <taxon>Alphaproteobacteria</taxon>
        <taxon>Hyphomicrobiales</taxon>
        <taxon>Rhizobiaceae</taxon>
        <taxon>Sinorhizobium/Ensifer group</taxon>
        <taxon>Sinorhizobium</taxon>
    </lineage>
</organism>
<dbReference type="KEGG" id="smx:SM11_chr1104"/>
<dbReference type="HOGENOM" id="CLU_2083295_0_0_5"/>
<dbReference type="Proteomes" id="UP000009045">
    <property type="component" value="Chromosome"/>
</dbReference>
<dbReference type="AlphaFoldDB" id="F7X3H7"/>
<reference evidence="1 2" key="1">
    <citation type="journal article" date="2011" name="J. Biotechnol.">
        <title>The complete genome sequence of the dominant Sinorhizobium meliloti field isolate SM11 extends the S. meliloti pan-genome.</title>
        <authorList>
            <person name="Schneiker-Bekel S."/>
            <person name="Wibberg D."/>
            <person name="Bekel T."/>
            <person name="Blom J."/>
            <person name="Linke B."/>
            <person name="Neuweger H."/>
            <person name="Stiens M."/>
            <person name="Vorholter F.J."/>
            <person name="Weidner S."/>
            <person name="Goesmann A."/>
            <person name="Puhler A."/>
            <person name="Schluter A."/>
        </authorList>
    </citation>
    <scope>NUCLEOTIDE SEQUENCE [LARGE SCALE GENOMIC DNA]</scope>
    <source>
        <strain evidence="1 2">SM11</strain>
    </source>
</reference>
<name>F7X3H7_SINMM</name>
<dbReference type="EMBL" id="CP001830">
    <property type="protein sequence ID" value="AEH78382.1"/>
    <property type="molecule type" value="Genomic_DNA"/>
</dbReference>
<proteinExistence type="predicted"/>
<gene>
    <name evidence="1" type="ordered locus">SM11_chr1104</name>
</gene>
<evidence type="ECO:0000313" key="2">
    <source>
        <dbReference type="Proteomes" id="UP000009045"/>
    </source>
</evidence>
<evidence type="ECO:0000313" key="1">
    <source>
        <dbReference type="EMBL" id="AEH78382.1"/>
    </source>
</evidence>
<protein>
    <submittedName>
        <fullName evidence="1">Uncharacterized protein</fullName>
    </submittedName>
</protein>
<accession>F7X3H7</accession>
<sequence length="117" mass="12175">MVIAKAISASIIAASYFQHFCARPKELVLATPWPVGTRSGSLASLTAPAGLTGIFLHPAQLLAFVVHPATKKLIAKSNAVQALNPFINPLPFLDCADGIFQLIGADISAALPIADAK</sequence>